<feature type="compositionally biased region" description="Basic and acidic residues" evidence="1">
    <location>
        <begin position="1"/>
        <end position="11"/>
    </location>
</feature>
<feature type="compositionally biased region" description="Low complexity" evidence="1">
    <location>
        <begin position="472"/>
        <end position="483"/>
    </location>
</feature>
<feature type="compositionally biased region" description="Low complexity" evidence="1">
    <location>
        <begin position="206"/>
        <end position="215"/>
    </location>
</feature>
<proteinExistence type="predicted"/>
<reference evidence="3" key="1">
    <citation type="submission" date="2025-08" db="UniProtKB">
        <authorList>
            <consortium name="RefSeq"/>
        </authorList>
    </citation>
    <scope>IDENTIFICATION</scope>
    <source>
        <tissue evidence="3">Testes</tissue>
    </source>
</reference>
<feature type="region of interest" description="Disordered" evidence="1">
    <location>
        <begin position="462"/>
        <end position="640"/>
    </location>
</feature>
<evidence type="ECO:0000256" key="1">
    <source>
        <dbReference type="SAM" id="MobiDB-lite"/>
    </source>
</evidence>
<feature type="compositionally biased region" description="Low complexity" evidence="1">
    <location>
        <begin position="526"/>
        <end position="541"/>
    </location>
</feature>
<feature type="compositionally biased region" description="Basic and acidic residues" evidence="1">
    <location>
        <begin position="19"/>
        <end position="29"/>
    </location>
</feature>
<feature type="compositionally biased region" description="Low complexity" evidence="1">
    <location>
        <begin position="166"/>
        <end position="183"/>
    </location>
</feature>
<protein>
    <submittedName>
        <fullName evidence="3">Hornerin-like</fullName>
    </submittedName>
</protein>
<feature type="compositionally biased region" description="Low complexity" evidence="1">
    <location>
        <begin position="233"/>
        <end position="247"/>
    </location>
</feature>
<organism evidence="2 3">
    <name type="scientific">Saccoglossus kowalevskii</name>
    <name type="common">Acorn worm</name>
    <dbReference type="NCBI Taxonomy" id="10224"/>
    <lineage>
        <taxon>Eukaryota</taxon>
        <taxon>Metazoa</taxon>
        <taxon>Hemichordata</taxon>
        <taxon>Enteropneusta</taxon>
        <taxon>Harrimaniidae</taxon>
        <taxon>Saccoglossus</taxon>
    </lineage>
</organism>
<feature type="region of interest" description="Disordered" evidence="1">
    <location>
        <begin position="393"/>
        <end position="421"/>
    </location>
</feature>
<feature type="compositionally biased region" description="Pro residues" evidence="1">
    <location>
        <begin position="115"/>
        <end position="136"/>
    </location>
</feature>
<evidence type="ECO:0000313" key="3">
    <source>
        <dbReference type="RefSeq" id="XP_006823470.1"/>
    </source>
</evidence>
<dbReference type="GeneID" id="102804067"/>
<feature type="compositionally biased region" description="Pro residues" evidence="1">
    <location>
        <begin position="145"/>
        <end position="155"/>
    </location>
</feature>
<feature type="non-terminal residue" evidence="3">
    <location>
        <position position="835"/>
    </location>
</feature>
<feature type="compositionally biased region" description="Basic and acidic residues" evidence="1">
    <location>
        <begin position="401"/>
        <end position="421"/>
    </location>
</feature>
<feature type="compositionally biased region" description="Basic and acidic residues" evidence="1">
    <location>
        <begin position="773"/>
        <end position="811"/>
    </location>
</feature>
<feature type="region of interest" description="Disordered" evidence="1">
    <location>
        <begin position="1"/>
        <end position="56"/>
    </location>
</feature>
<keyword evidence="2" id="KW-1185">Reference proteome</keyword>
<feature type="compositionally biased region" description="Low complexity" evidence="1">
    <location>
        <begin position="549"/>
        <end position="640"/>
    </location>
</feature>
<evidence type="ECO:0000313" key="2">
    <source>
        <dbReference type="Proteomes" id="UP000694865"/>
    </source>
</evidence>
<dbReference type="Proteomes" id="UP000694865">
    <property type="component" value="Unplaced"/>
</dbReference>
<feature type="compositionally biased region" description="Basic and acidic residues" evidence="1">
    <location>
        <begin position="104"/>
        <end position="114"/>
    </location>
</feature>
<sequence>MASHREVRMEDQYTLFMSEIDKKERDEKKKLRGHGFEQSPGTSRKRNAQDGVKFGVPKKLQQQLGKQMLGIMMQTKNNPEQKPSSDQLKQVMLLMQQEFNQQWDKQKTELDTKETPPPPLPSASPPPPPPPPPPLPQSEKNRWRPPSPPYPPPSSSPLSNTHGRHSSLTSSAATSSSAGPSITQFKSLPLPPHELLKKKKQDPVKKSSSQVCSSKTLNQASYLSEKRKQLPVSHSISSSSQLSNETSKTQLKGEKRSHVPSLTLEQTNLYEFMKSQLKTGNESDHSHPMQSLTERDSLFARFKQSVPSQSASDMFIQRYKTPSNIGSLTHDDEIPKQHCEQDNKHTDEGKPSKKMIEQTMNLIECGLKSGNLTGAKAIQLKEVHKQLATHLGRLGGSSQHGDLKQKRDAGNFKSSESHFEKRTSPVILTTQQSEVQSSAQKYKLSSAPVEVPSGIGMMTSSHGHSGVGIMDSSSGKGRSSSGQGTHGMRSSLPGPVGIGTMGSSDQGTRGMRGSLPGPGGIGTMGSSGRQSNMKMMSSSSSRQDGVGMMGSSSGQGAHEMMGSSSGQGPHGMMGSSSGQGPQGMMGSSSGQGPHGMMGSSSGQGPHGMMGSSSGQGPHGMMGSSSGQGPHGMMGSSSGQGPHGMMSLSGSHGGGAIMSDILKALSSSQDGAEKMRMLQSMPNHPDRAKLLAVALALCGVKGPDIFATLKKVMPDEESRTSSQQPTSHAVQAYGVKGASSKGHVPSLMSISLPSSEHTIEPCGSGLIGIPTKSESGDTRIDNISGSRDKPQSHDRPRERSESRGRSDSRLVERVVSSRNKSGPGYCELCKVHCGEW</sequence>
<accession>A0ABM0MTX9</accession>
<feature type="compositionally biased region" description="Gly residues" evidence="1">
    <location>
        <begin position="516"/>
        <end position="525"/>
    </location>
</feature>
<feature type="compositionally biased region" description="Polar residues" evidence="1">
    <location>
        <begin position="75"/>
        <end position="88"/>
    </location>
</feature>
<feature type="region of interest" description="Disordered" evidence="1">
    <location>
        <begin position="760"/>
        <end position="822"/>
    </location>
</feature>
<name>A0ABM0MTX9_SACKO</name>
<dbReference type="RefSeq" id="XP_006823470.1">
    <property type="nucleotide sequence ID" value="XM_006823407.1"/>
</dbReference>
<feature type="region of interest" description="Disordered" evidence="1">
    <location>
        <begin position="71"/>
        <end position="259"/>
    </location>
</feature>
<gene>
    <name evidence="3" type="primary">LOC102804067</name>
</gene>